<feature type="chain" id="PRO_5019073480" description="DUF3108 domain-containing protein" evidence="1">
    <location>
        <begin position="20"/>
        <end position="263"/>
    </location>
</feature>
<protein>
    <recommendedName>
        <fullName evidence="4">DUF3108 domain-containing protein</fullName>
    </recommendedName>
</protein>
<evidence type="ECO:0000313" key="2">
    <source>
        <dbReference type="EMBL" id="RUO22619.1"/>
    </source>
</evidence>
<dbReference type="OrthoDB" id="6007799at2"/>
<evidence type="ECO:0000313" key="3">
    <source>
        <dbReference type="Proteomes" id="UP000288395"/>
    </source>
</evidence>
<reference evidence="3" key="1">
    <citation type="journal article" date="2018" name="Front. Microbiol.">
        <title>Genome-Based Analysis Reveals the Taxonomy and Diversity of the Family Idiomarinaceae.</title>
        <authorList>
            <person name="Liu Y."/>
            <person name="Lai Q."/>
            <person name="Shao Z."/>
        </authorList>
    </citation>
    <scope>NUCLEOTIDE SEQUENCE [LARGE SCALE GENOMIC DNA]</scope>
    <source>
        <strain evidence="3">GBPy7</strain>
    </source>
</reference>
<sequence length="263" mass="30191">MQKLSVVSTLFCLGLLPLAAYSAAARVDPQFTNMNTDVSSEWIAMATEITQPYKAIYDLNRRGRTHGTAERELSVNENGNWRYRTSTEASILFLSDRRYNDSSFQMNGYYVEPLTYEYARRGTGSDQAYSVRFQRPENQLQTLEGEPVAAEWREHLLDANAVLHQLQIDIAIGESESFAYDLIDEDGRNEYYEFAVVAQETMQVLGDTIDVVKVERVRDHNRRQTYFWFAPSLNFTLVGMQQIEGGKEQLRLVLNDLTFYEGG</sequence>
<accession>A0A432W0S2</accession>
<comment type="caution">
    <text evidence="2">The sequence shown here is derived from an EMBL/GenBank/DDBJ whole genome shotgun (WGS) entry which is preliminary data.</text>
</comment>
<dbReference type="EMBL" id="PIPJ01000002">
    <property type="protein sequence ID" value="RUO22619.1"/>
    <property type="molecule type" value="Genomic_DNA"/>
</dbReference>
<dbReference type="InterPro" id="IPR021457">
    <property type="entry name" value="DUF3108"/>
</dbReference>
<evidence type="ECO:0000256" key="1">
    <source>
        <dbReference type="SAM" id="SignalP"/>
    </source>
</evidence>
<organism evidence="2 3">
    <name type="scientific">Aliidiomarina iranensis</name>
    <dbReference type="NCBI Taxonomy" id="1434071"/>
    <lineage>
        <taxon>Bacteria</taxon>
        <taxon>Pseudomonadati</taxon>
        <taxon>Pseudomonadota</taxon>
        <taxon>Gammaproteobacteria</taxon>
        <taxon>Alteromonadales</taxon>
        <taxon>Idiomarinaceae</taxon>
        <taxon>Aliidiomarina</taxon>
    </lineage>
</organism>
<gene>
    <name evidence="2" type="ORF">CWE08_05470</name>
</gene>
<dbReference type="Proteomes" id="UP000288395">
    <property type="component" value="Unassembled WGS sequence"/>
</dbReference>
<keyword evidence="1" id="KW-0732">Signal</keyword>
<dbReference type="RefSeq" id="WP_126766408.1">
    <property type="nucleotide sequence ID" value="NZ_PIPJ01000002.1"/>
</dbReference>
<name>A0A432W0S2_9GAMM</name>
<keyword evidence="3" id="KW-1185">Reference proteome</keyword>
<evidence type="ECO:0008006" key="4">
    <source>
        <dbReference type="Google" id="ProtNLM"/>
    </source>
</evidence>
<feature type="signal peptide" evidence="1">
    <location>
        <begin position="1"/>
        <end position="19"/>
    </location>
</feature>
<dbReference type="AlphaFoldDB" id="A0A432W0S2"/>
<dbReference type="Pfam" id="PF11306">
    <property type="entry name" value="DUF3108"/>
    <property type="match status" value="1"/>
</dbReference>
<proteinExistence type="predicted"/>